<evidence type="ECO:0000313" key="1">
    <source>
        <dbReference type="EMBL" id="SEI82562.1"/>
    </source>
</evidence>
<evidence type="ECO:0000313" key="2">
    <source>
        <dbReference type="Proteomes" id="UP000199005"/>
    </source>
</evidence>
<gene>
    <name evidence="1" type="ORF">SAMN04244579_02133</name>
</gene>
<reference evidence="1 2" key="1">
    <citation type="submission" date="2016-10" db="EMBL/GenBank/DDBJ databases">
        <authorList>
            <person name="de Groot N.N."/>
        </authorList>
    </citation>
    <scope>NUCLEOTIDE SEQUENCE [LARGE SCALE GENOMIC DNA]</scope>
    <source>
        <strain evidence="1 2">DSM 1041</strain>
    </source>
</reference>
<dbReference type="AlphaFoldDB" id="A0A1H6U3N4"/>
<name>A0A1H6U3N4_9GAMM</name>
<proteinExistence type="predicted"/>
<accession>A0A1H6U3N4</accession>
<protein>
    <submittedName>
        <fullName evidence="1">Uncharacterized protein</fullName>
    </submittedName>
</protein>
<organism evidence="1 2">
    <name type="scientific">Azotobacter beijerinckii</name>
    <dbReference type="NCBI Taxonomy" id="170623"/>
    <lineage>
        <taxon>Bacteria</taxon>
        <taxon>Pseudomonadati</taxon>
        <taxon>Pseudomonadota</taxon>
        <taxon>Gammaproteobacteria</taxon>
        <taxon>Pseudomonadales</taxon>
        <taxon>Pseudomonadaceae</taxon>
        <taxon>Azotobacter</taxon>
    </lineage>
</organism>
<sequence>MRAAVAKYWEGYTTDKRQPTQKEVAIELGELLGLSLMKNKEPARKAVNLAAAIKPVDLPDA</sequence>
<dbReference type="EMBL" id="FNYO01000022">
    <property type="protein sequence ID" value="SEI82562.1"/>
    <property type="molecule type" value="Genomic_DNA"/>
</dbReference>
<dbReference type="STRING" id="170623.SAMN04244579_02133"/>
<dbReference type="Proteomes" id="UP000199005">
    <property type="component" value="Unassembled WGS sequence"/>
</dbReference>